<keyword evidence="1" id="KW-0812">Transmembrane</keyword>
<keyword evidence="1" id="KW-0472">Membrane</keyword>
<accession>A0ABU3VZG5</accession>
<keyword evidence="3" id="KW-1185">Reference proteome</keyword>
<gene>
    <name evidence="2" type="ORF">RYS15_13360</name>
</gene>
<evidence type="ECO:0000313" key="3">
    <source>
        <dbReference type="Proteomes" id="UP001269819"/>
    </source>
</evidence>
<dbReference type="Proteomes" id="UP001269819">
    <property type="component" value="Unassembled WGS sequence"/>
</dbReference>
<evidence type="ECO:0000313" key="2">
    <source>
        <dbReference type="EMBL" id="MDV2079675.1"/>
    </source>
</evidence>
<dbReference type="RefSeq" id="WP_241491454.1">
    <property type="nucleotide sequence ID" value="NZ_JAWIIJ010000008.1"/>
</dbReference>
<feature type="transmembrane region" description="Helical" evidence="1">
    <location>
        <begin position="264"/>
        <end position="281"/>
    </location>
</feature>
<protein>
    <submittedName>
        <fullName evidence="2">TraX family protein</fullName>
    </submittedName>
</protein>
<dbReference type="InterPro" id="IPR008875">
    <property type="entry name" value="TraX"/>
</dbReference>
<comment type="caution">
    <text evidence="2">The sequence shown here is derived from an EMBL/GenBank/DDBJ whole genome shotgun (WGS) entry which is preliminary data.</text>
</comment>
<dbReference type="EMBL" id="JAWIIJ010000008">
    <property type="protein sequence ID" value="MDV2079675.1"/>
    <property type="molecule type" value="Genomic_DNA"/>
</dbReference>
<keyword evidence="1" id="KW-1133">Transmembrane helix</keyword>
<evidence type="ECO:0000256" key="1">
    <source>
        <dbReference type="SAM" id="Phobius"/>
    </source>
</evidence>
<feature type="transmembrane region" description="Helical" evidence="1">
    <location>
        <begin position="181"/>
        <end position="205"/>
    </location>
</feature>
<organism evidence="2 3">
    <name type="scientific">Marinobacter xestospongiae</name>
    <dbReference type="NCBI Taxonomy" id="994319"/>
    <lineage>
        <taxon>Bacteria</taxon>
        <taxon>Pseudomonadati</taxon>
        <taxon>Pseudomonadota</taxon>
        <taxon>Gammaproteobacteria</taxon>
        <taxon>Pseudomonadales</taxon>
        <taxon>Marinobacteraceae</taxon>
        <taxon>Marinobacter</taxon>
    </lineage>
</organism>
<reference evidence="2 3" key="1">
    <citation type="submission" date="2023-10" db="EMBL/GenBank/DDBJ databases">
        <title>Characteristics and mechanism of a salt-tolerant marine origin heterotrophic nitrifying- aerobic denitrifying bacteria Marinobacter xestospongiae HN1.</title>
        <authorList>
            <person name="Qi R."/>
        </authorList>
    </citation>
    <scope>NUCLEOTIDE SEQUENCE [LARGE SCALE GENOMIC DNA]</scope>
    <source>
        <strain evidence="2 3">HN1</strain>
    </source>
</reference>
<feature type="transmembrane region" description="Helical" evidence="1">
    <location>
        <begin position="231"/>
        <end position="252"/>
    </location>
</feature>
<sequence length="282" mass="30487">MSPEQRHVVMARTRLNIAAAIERGTTPQPDYFRTAFDSTKPPAAAVRAEVKQMFALEPDSKINAGNISAKVAVNDLQALRLEGVANDRAAAARTIIEKLNEIRSSSTESGRAEIRNGAMAVAALCGADKALAAEISNAADLESNQYIPVIIDQGHVHHGNRSSVQLAAAALICSVLMHQHLMYGAIGVLLPAAFVLGLKGLRWWWLPAALAVLANGRNRWVVESAVTPETLLIFVTASGAAILGLVLLRCAISFNVWPVSRWGYWFYPGHLMVLYVLRGVVF</sequence>
<dbReference type="Pfam" id="PF05857">
    <property type="entry name" value="TraX"/>
    <property type="match status" value="1"/>
</dbReference>
<name>A0ABU3VZG5_9GAMM</name>
<proteinExistence type="predicted"/>